<evidence type="ECO:0000256" key="12">
    <source>
        <dbReference type="SAM" id="SignalP"/>
    </source>
</evidence>
<organism evidence="14 15">
    <name type="scientific">Callosobruchus maculatus</name>
    <name type="common">Southern cowpea weevil</name>
    <name type="synonym">Pulse bruchid</name>
    <dbReference type="NCBI Taxonomy" id="64391"/>
    <lineage>
        <taxon>Eukaryota</taxon>
        <taxon>Metazoa</taxon>
        <taxon>Ecdysozoa</taxon>
        <taxon>Arthropoda</taxon>
        <taxon>Hexapoda</taxon>
        <taxon>Insecta</taxon>
        <taxon>Pterygota</taxon>
        <taxon>Neoptera</taxon>
        <taxon>Endopterygota</taxon>
        <taxon>Coleoptera</taxon>
        <taxon>Polyphaga</taxon>
        <taxon>Cucujiformia</taxon>
        <taxon>Chrysomeloidea</taxon>
        <taxon>Chrysomelidae</taxon>
        <taxon>Bruchinae</taxon>
        <taxon>Bruchini</taxon>
        <taxon>Callosobruchus</taxon>
    </lineage>
</organism>
<dbReference type="PANTHER" id="PTHR31764:SF0">
    <property type="entry name" value="GENERATIVE CELL SPECIFIC-1_HAP2 DOMAIN-CONTAINING PROTEIN"/>
    <property type="match status" value="1"/>
</dbReference>
<evidence type="ECO:0000256" key="7">
    <source>
        <dbReference type="ARBA" id="ARBA00023121"/>
    </source>
</evidence>
<evidence type="ECO:0000256" key="5">
    <source>
        <dbReference type="ARBA" id="ARBA00022729"/>
    </source>
</evidence>
<comment type="similarity">
    <text evidence="2">Belongs to the HAP2/GCS1 family.</text>
</comment>
<dbReference type="InterPro" id="IPR040326">
    <property type="entry name" value="HAP2/GCS1"/>
</dbReference>
<dbReference type="OrthoDB" id="44061at2759"/>
<feature type="non-terminal residue" evidence="14">
    <location>
        <position position="687"/>
    </location>
</feature>
<dbReference type="AlphaFoldDB" id="A0A653BIL4"/>
<evidence type="ECO:0000256" key="9">
    <source>
        <dbReference type="ARBA" id="ARBA00023157"/>
    </source>
</evidence>
<evidence type="ECO:0000313" key="14">
    <source>
        <dbReference type="EMBL" id="VEN35436.1"/>
    </source>
</evidence>
<dbReference type="GO" id="GO:0008289">
    <property type="term" value="F:lipid binding"/>
    <property type="evidence" value="ECO:0007669"/>
    <property type="project" value="UniProtKB-KW"/>
</dbReference>
<keyword evidence="5 12" id="KW-0732">Signal</keyword>
<accession>A0A653BIL4</accession>
<evidence type="ECO:0000256" key="10">
    <source>
        <dbReference type="ARBA" id="ARBA00023279"/>
    </source>
</evidence>
<dbReference type="PANTHER" id="PTHR31764">
    <property type="entry name" value="PROTEIN HAPLESS 2"/>
    <property type="match status" value="1"/>
</dbReference>
<evidence type="ECO:0000313" key="15">
    <source>
        <dbReference type="Proteomes" id="UP000410492"/>
    </source>
</evidence>
<evidence type="ECO:0000256" key="1">
    <source>
        <dbReference type="ARBA" id="ARBA00004251"/>
    </source>
</evidence>
<reference evidence="14 15" key="1">
    <citation type="submission" date="2019-01" db="EMBL/GenBank/DDBJ databases">
        <authorList>
            <person name="Sayadi A."/>
        </authorList>
    </citation>
    <scope>NUCLEOTIDE SEQUENCE [LARGE SCALE GENOMIC DNA]</scope>
</reference>
<feature type="region of interest" description="Disordered" evidence="11">
    <location>
        <begin position="235"/>
        <end position="309"/>
    </location>
</feature>
<keyword evidence="4" id="KW-0812">Transmembrane</keyword>
<keyword evidence="3" id="KW-1003">Cell membrane</keyword>
<feature type="compositionally biased region" description="Polar residues" evidence="11">
    <location>
        <begin position="270"/>
        <end position="292"/>
    </location>
</feature>
<keyword evidence="10" id="KW-0278">Fertilization</keyword>
<dbReference type="InterPro" id="IPR018928">
    <property type="entry name" value="HAP2/GCS1_dom"/>
</dbReference>
<evidence type="ECO:0000256" key="3">
    <source>
        <dbReference type="ARBA" id="ARBA00022475"/>
    </source>
</evidence>
<keyword evidence="8" id="KW-0472">Membrane</keyword>
<dbReference type="Proteomes" id="UP000410492">
    <property type="component" value="Unassembled WGS sequence"/>
</dbReference>
<feature type="chain" id="PRO_5024789012" description="Generative cell specific-1/HAP2 domain-containing protein" evidence="12">
    <location>
        <begin position="18"/>
        <end position="687"/>
    </location>
</feature>
<evidence type="ECO:0000256" key="2">
    <source>
        <dbReference type="ARBA" id="ARBA00010929"/>
    </source>
</evidence>
<protein>
    <recommendedName>
        <fullName evidence="13">Generative cell specific-1/HAP2 domain-containing protein</fullName>
    </recommendedName>
</protein>
<dbReference type="Pfam" id="PF10699">
    <property type="entry name" value="HAP2-GCS1"/>
    <property type="match status" value="1"/>
</dbReference>
<sequence length="687" mass="77735">MYSQFLLVLLSAHLCYGQNIEQNERDILSEEERNFRCCAQKLSCCNKPPEATNFEVRALFLKCSNYSEQDNEKHNTIKRAVLVRTKKNATQHHDCKKSDNEVVNNCMKKIKLTIKMKNYGSTNCKNQYILIDHVYDSITQKKQKLLYPYVLKIRQYPIMQLYSLGYNTMVNAQAKEKVLNKHDQGYTGCNVDPKSANPTCGVVKYGDDPIPYSTGFCCSCDKGKDRKIVDVTADNPSIQSNSYANNEHSGQCESPNNYTEDVNAERGVSQEDTAVASGTSNGDSQEDQNQASEEAAGGCLHTERRRSDHRQLAQVMSRTVFVQKRGGQDCDDRYTPANADPETYHDSTHCLEFSDIWYSVFSLERPRIYHMLAVQIFVKTQDNEGPNKWKDLTNKAPIYMGTDVPHYTNEPNTIAMNYMSRKVAESTYALGGRNLRLMVPDESRNIDASKYPELKAGPPEYLVVKDNQVQSNGKTCNVAGVGYEAFAKQPNRCGSPKGSCLKNQPKDLWKHDHDLEAVGKKGSYFLKYFGLLPLNAIVTNSTTQNKTLRMYYHDSFISMLDVELKADDNVVMRPNFLAILTEVYIESTNGKRTNIIAKVFNSALISGVYIVSMADCPLDLPASFDNIASKPVLIGPQKVHTFHLEIDCQLSNVDFYCSLQVLNTDYQLLAFRRIRIRTGDRSVNLLF</sequence>
<gene>
    <name evidence="14" type="ORF">CALMAC_LOCUS1349</name>
</gene>
<evidence type="ECO:0000256" key="11">
    <source>
        <dbReference type="SAM" id="MobiDB-lite"/>
    </source>
</evidence>
<feature type="signal peptide" evidence="12">
    <location>
        <begin position="1"/>
        <end position="17"/>
    </location>
</feature>
<dbReference type="GO" id="GO:0007338">
    <property type="term" value="P:single fertilization"/>
    <property type="evidence" value="ECO:0007669"/>
    <property type="project" value="UniProtKB-KW"/>
</dbReference>
<keyword evidence="9" id="KW-1015">Disulfide bond</keyword>
<keyword evidence="6" id="KW-1133">Transmembrane helix</keyword>
<evidence type="ECO:0000256" key="8">
    <source>
        <dbReference type="ARBA" id="ARBA00023136"/>
    </source>
</evidence>
<proteinExistence type="inferred from homology"/>
<keyword evidence="15" id="KW-1185">Reference proteome</keyword>
<keyword evidence="7" id="KW-0446">Lipid-binding</keyword>
<evidence type="ECO:0000259" key="13">
    <source>
        <dbReference type="Pfam" id="PF10699"/>
    </source>
</evidence>
<feature type="domain" description="Generative cell specific-1/HAP2" evidence="13">
    <location>
        <begin position="105"/>
        <end position="680"/>
    </location>
</feature>
<evidence type="ECO:0000256" key="6">
    <source>
        <dbReference type="ARBA" id="ARBA00022989"/>
    </source>
</evidence>
<dbReference type="EMBL" id="CAACVG010001568">
    <property type="protein sequence ID" value="VEN35436.1"/>
    <property type="molecule type" value="Genomic_DNA"/>
</dbReference>
<name>A0A653BIL4_CALMS</name>
<feature type="compositionally biased region" description="Polar residues" evidence="11">
    <location>
        <begin position="235"/>
        <end position="260"/>
    </location>
</feature>
<comment type="subcellular location">
    <subcellularLocation>
        <location evidence="1">Cell membrane</location>
        <topology evidence="1">Single-pass type I membrane protein</topology>
    </subcellularLocation>
</comment>
<dbReference type="GO" id="GO:0005886">
    <property type="term" value="C:plasma membrane"/>
    <property type="evidence" value="ECO:0007669"/>
    <property type="project" value="UniProtKB-SubCell"/>
</dbReference>
<evidence type="ECO:0000256" key="4">
    <source>
        <dbReference type="ARBA" id="ARBA00022692"/>
    </source>
</evidence>